<dbReference type="AlphaFoldDB" id="A0A7J6YGZ1"/>
<reference evidence="2 3" key="1">
    <citation type="journal article" date="2019" name="Genome Biol. Evol.">
        <title>Nanopore Sequencing Significantly Improves Genome Assembly of the Protozoan Parasite Trypanosoma cruzi.</title>
        <authorList>
            <person name="Diaz-Viraque F."/>
            <person name="Pita S."/>
            <person name="Greif G."/>
            <person name="de Souza R.C.M."/>
            <person name="Iraola G."/>
            <person name="Robello C."/>
        </authorList>
    </citation>
    <scope>NUCLEOTIDE SEQUENCE [LARGE SCALE GENOMIC DNA]</scope>
    <source>
        <strain evidence="2 3">Berenice</strain>
    </source>
</reference>
<comment type="caution">
    <text evidence="2">The sequence shown here is derived from an EMBL/GenBank/DDBJ whole genome shotgun (WGS) entry which is preliminary data.</text>
</comment>
<feature type="domain" description="Vacuolar import/degradation Vid27 C-terminal" evidence="1">
    <location>
        <begin position="314"/>
        <end position="572"/>
    </location>
</feature>
<dbReference type="SUPFAM" id="SSF50978">
    <property type="entry name" value="WD40 repeat-like"/>
    <property type="match status" value="1"/>
</dbReference>
<gene>
    <name evidence="2" type="ORF">ECC02_000906</name>
</gene>
<dbReference type="InterPro" id="IPR036322">
    <property type="entry name" value="WD40_repeat_dom_sf"/>
</dbReference>
<dbReference type="GO" id="GO:0005634">
    <property type="term" value="C:nucleus"/>
    <property type="evidence" value="ECO:0007669"/>
    <property type="project" value="TreeGrafter"/>
</dbReference>
<dbReference type="VEuPathDB" id="TriTrypDB:BCY84_12584"/>
<dbReference type="GO" id="GO:0005737">
    <property type="term" value="C:cytoplasm"/>
    <property type="evidence" value="ECO:0007669"/>
    <property type="project" value="TreeGrafter"/>
</dbReference>
<dbReference type="EMBL" id="JABDHM010000004">
    <property type="protein sequence ID" value="KAF5225977.1"/>
    <property type="molecule type" value="Genomic_DNA"/>
</dbReference>
<accession>A0A7J6YGZ1</accession>
<dbReference type="VEuPathDB" id="TriTrypDB:ECC02_000906"/>
<evidence type="ECO:0000313" key="3">
    <source>
        <dbReference type="Proteomes" id="UP000583944"/>
    </source>
</evidence>
<dbReference type="InterPro" id="IPR013863">
    <property type="entry name" value="VID27_C"/>
</dbReference>
<sequence length="627" mass="71045">MGVAGDRSRWVSGTRISRLLFLILIYLLERKKEKKKRKRRKQDLKGYLERCVERKQQHQQKRKERKKHYKIGCFWDEMLRRGFAAMKQSSATILFTGRGTLYFLHKDVYELLGGKESVGQYTICIDADEEENEAHSCLYSIILYEYEEEVLRQPIGNGLTLAYSEVSVHWSAFIDGKLQPIAFLFVDQEPKVKAAVLLEHFVCIYNRCTYALMTGTSVERTNPEDESYEYLSAIASSRLPGDTFEEPMYELDVSHEWANATGRGNVCCAESKRFDRALVVRRERNAVEFQAHAFGADGFESRDPERFQLGEVSTYDSALLDDTERKMLLLSVDKNQLHQVDLEYGKIVEEYELPVSVRSVTHGAHVAGSQPVYTCLADNVAFNMDLRMDPRKNVITEPGCTLLDYKLTVRKPFTCHATSSAGHLVIGDSAGAIRLYTGPPGSRRPDGKYNPKTAKTLLDTKVPIVAVDVTADGSYVLAVCTKYLLLMRTVYTDETSSEKNGFVSRMGKKKPNPLRLQPTPQQIEAVGGIDELNFISGGFDRFEDGRETCITACGGKYVLTWSFEAAKRAVEDGHACIGETALVKREVLAVSATVPERVMYMTDQDIRMAPLRRQERQEKGTKQYNYL</sequence>
<evidence type="ECO:0000313" key="2">
    <source>
        <dbReference type="EMBL" id="KAF5225977.1"/>
    </source>
</evidence>
<proteinExistence type="predicted"/>
<dbReference type="Proteomes" id="UP000583944">
    <property type="component" value="Unassembled WGS sequence"/>
</dbReference>
<evidence type="ECO:0000259" key="1">
    <source>
        <dbReference type="Pfam" id="PF08553"/>
    </source>
</evidence>
<name>A0A7J6YGZ1_TRYCR</name>
<organism evidence="2 3">
    <name type="scientific">Trypanosoma cruzi</name>
    <dbReference type="NCBI Taxonomy" id="5693"/>
    <lineage>
        <taxon>Eukaryota</taxon>
        <taxon>Discoba</taxon>
        <taxon>Euglenozoa</taxon>
        <taxon>Kinetoplastea</taxon>
        <taxon>Metakinetoplastina</taxon>
        <taxon>Trypanosomatida</taxon>
        <taxon>Trypanosomatidae</taxon>
        <taxon>Trypanosoma</taxon>
        <taxon>Schizotrypanum</taxon>
    </lineage>
</organism>
<dbReference type="PANTHER" id="PTHR31913:SF0">
    <property type="entry name" value="VACUOLAR IMPORT AND DEGRADATION PROTEIN 27"/>
    <property type="match status" value="1"/>
</dbReference>
<dbReference type="Pfam" id="PF08553">
    <property type="entry name" value="VID27"/>
    <property type="match status" value="1"/>
</dbReference>
<protein>
    <recommendedName>
        <fullName evidence="1">Vacuolar import/degradation Vid27 C-terminal domain-containing protein</fullName>
    </recommendedName>
</protein>
<dbReference type="InterPro" id="IPR040458">
    <property type="entry name" value="Vid27"/>
</dbReference>
<dbReference type="PANTHER" id="PTHR31913">
    <property type="entry name" value="VACUOLAR IMPORT AND DEGRADATION PROTEIN 27"/>
    <property type="match status" value="1"/>
</dbReference>